<comment type="caution">
    <text evidence="5">The sequence shown here is derived from an EMBL/GenBank/DDBJ whole genome shotgun (WGS) entry which is preliminary data.</text>
</comment>
<dbReference type="InterPro" id="IPR051011">
    <property type="entry name" value="Metal_resp_trans_reg"/>
</dbReference>
<evidence type="ECO:0000256" key="2">
    <source>
        <dbReference type="ARBA" id="ARBA00023125"/>
    </source>
</evidence>
<dbReference type="Pfam" id="PF01022">
    <property type="entry name" value="HTH_5"/>
    <property type="match status" value="1"/>
</dbReference>
<reference evidence="6" key="1">
    <citation type="journal article" date="2019" name="Int. J. Syst. Evol. Microbiol.">
        <title>The Global Catalogue of Microorganisms (GCM) 10K type strain sequencing project: providing services to taxonomists for standard genome sequencing and annotation.</title>
        <authorList>
            <consortium name="The Broad Institute Genomics Platform"/>
            <consortium name="The Broad Institute Genome Sequencing Center for Infectious Disease"/>
            <person name="Wu L."/>
            <person name="Ma J."/>
        </authorList>
    </citation>
    <scope>NUCLEOTIDE SEQUENCE [LARGE SCALE GENOMIC DNA]</scope>
    <source>
        <strain evidence="6">JCM 11269</strain>
    </source>
</reference>
<dbReference type="InterPro" id="IPR001845">
    <property type="entry name" value="HTH_ArsR_DNA-bd_dom"/>
</dbReference>
<keyword evidence="2" id="KW-0238">DNA-binding</keyword>
<dbReference type="PROSITE" id="PS50987">
    <property type="entry name" value="HTH_ARSR_2"/>
    <property type="match status" value="1"/>
</dbReference>
<sequence length="356" mass="38835">MQRTGAAPPIDVAYGLMITFVLGVEDLANTRFALSPLHETLLSLRVLQDPGLSALHLPWRRSVLGGLAPLDTGLLMSLVARRRTLPDFLTPTPACFAPSFEEQLAAVRRVPPARVRHDLRLTHAPDPLPEALRDAVTGDDAAVAELRDALCALLRQYWKVAIEPMWPQMRRVLEADMTYRARQLALGGARLLFADMHPNLRWHNGELHIDKMISSHRVAAFGRGLLLLPSVFAHKPAPPVSPDVPPELVYPSRGVATLWESTGESASAADPRALVSLLGAPRARLLGLLEEPLSTVELARRLRVTPSAVSQHLRVLHATGLVNRARAGRQVLYRRSALGDRLMAGADEAVSVSPGT</sequence>
<dbReference type="CDD" id="cd00090">
    <property type="entry name" value="HTH_ARSR"/>
    <property type="match status" value="1"/>
</dbReference>
<evidence type="ECO:0000313" key="5">
    <source>
        <dbReference type="EMBL" id="GAA1015863.1"/>
    </source>
</evidence>
<dbReference type="SMART" id="SM00418">
    <property type="entry name" value="HTH_ARSR"/>
    <property type="match status" value="1"/>
</dbReference>
<name>A0ABP4DNF7_9ACTN</name>
<keyword evidence="3" id="KW-0804">Transcription</keyword>
<feature type="domain" description="HTH arsR-type" evidence="4">
    <location>
        <begin position="262"/>
        <end position="356"/>
    </location>
</feature>
<gene>
    <name evidence="5" type="ORF">GCM10009564_49560</name>
</gene>
<dbReference type="Proteomes" id="UP001501072">
    <property type="component" value="Unassembled WGS sequence"/>
</dbReference>
<organism evidence="5 6">
    <name type="scientific">Streptomyces thermogriseus</name>
    <dbReference type="NCBI Taxonomy" id="75292"/>
    <lineage>
        <taxon>Bacteria</taxon>
        <taxon>Bacillati</taxon>
        <taxon>Actinomycetota</taxon>
        <taxon>Actinomycetes</taxon>
        <taxon>Kitasatosporales</taxon>
        <taxon>Streptomycetaceae</taxon>
        <taxon>Streptomyces</taxon>
    </lineage>
</organism>
<evidence type="ECO:0000313" key="6">
    <source>
        <dbReference type="Proteomes" id="UP001501072"/>
    </source>
</evidence>
<dbReference type="SUPFAM" id="SSF46785">
    <property type="entry name" value="Winged helix' DNA-binding domain"/>
    <property type="match status" value="1"/>
</dbReference>
<evidence type="ECO:0000259" key="4">
    <source>
        <dbReference type="PROSITE" id="PS50987"/>
    </source>
</evidence>
<protein>
    <submittedName>
        <fullName evidence="5">DUF5937 family protein</fullName>
    </submittedName>
</protein>
<dbReference type="PANTHER" id="PTHR43132">
    <property type="entry name" value="ARSENICAL RESISTANCE OPERON REPRESSOR ARSR-RELATED"/>
    <property type="match status" value="1"/>
</dbReference>
<dbReference type="Gene3D" id="1.10.10.10">
    <property type="entry name" value="Winged helix-like DNA-binding domain superfamily/Winged helix DNA-binding domain"/>
    <property type="match status" value="1"/>
</dbReference>
<keyword evidence="1" id="KW-0805">Transcription regulation</keyword>
<evidence type="ECO:0000256" key="3">
    <source>
        <dbReference type="ARBA" id="ARBA00023163"/>
    </source>
</evidence>
<evidence type="ECO:0000256" key="1">
    <source>
        <dbReference type="ARBA" id="ARBA00023015"/>
    </source>
</evidence>
<dbReference type="PANTHER" id="PTHR43132:SF6">
    <property type="entry name" value="HTH-TYPE TRANSCRIPTIONAL REPRESSOR CZRA"/>
    <property type="match status" value="1"/>
</dbReference>
<dbReference type="EMBL" id="BAAAHU010000070">
    <property type="protein sequence ID" value="GAA1015863.1"/>
    <property type="molecule type" value="Genomic_DNA"/>
</dbReference>
<proteinExistence type="predicted"/>
<dbReference type="InterPro" id="IPR036388">
    <property type="entry name" value="WH-like_DNA-bd_sf"/>
</dbReference>
<dbReference type="InterPro" id="IPR011991">
    <property type="entry name" value="ArsR-like_HTH"/>
</dbReference>
<keyword evidence="6" id="KW-1185">Reference proteome</keyword>
<accession>A0ABP4DNF7</accession>
<dbReference type="InterPro" id="IPR036390">
    <property type="entry name" value="WH_DNA-bd_sf"/>
</dbReference>